<keyword evidence="1" id="KW-0472">Membrane</keyword>
<comment type="caution">
    <text evidence="2">The sequence shown here is derived from an EMBL/GenBank/DDBJ whole genome shotgun (WGS) entry which is preliminary data.</text>
</comment>
<dbReference type="CDD" id="cd00637">
    <property type="entry name" value="7tm_classA_rhodopsin-like"/>
    <property type="match status" value="1"/>
</dbReference>
<evidence type="ECO:0000256" key="1">
    <source>
        <dbReference type="SAM" id="Phobius"/>
    </source>
</evidence>
<evidence type="ECO:0008006" key="6">
    <source>
        <dbReference type="Google" id="ProtNLM"/>
    </source>
</evidence>
<organism evidence="2 5">
    <name type="scientific">Adineta steineri</name>
    <dbReference type="NCBI Taxonomy" id="433720"/>
    <lineage>
        <taxon>Eukaryota</taxon>
        <taxon>Metazoa</taxon>
        <taxon>Spiralia</taxon>
        <taxon>Gnathifera</taxon>
        <taxon>Rotifera</taxon>
        <taxon>Eurotatoria</taxon>
        <taxon>Bdelloidea</taxon>
        <taxon>Adinetida</taxon>
        <taxon>Adinetidae</taxon>
        <taxon>Adineta</taxon>
    </lineage>
</organism>
<evidence type="ECO:0000313" key="4">
    <source>
        <dbReference type="Proteomes" id="UP000663832"/>
    </source>
</evidence>
<dbReference type="Proteomes" id="UP000663877">
    <property type="component" value="Unassembled WGS sequence"/>
</dbReference>
<keyword evidence="1" id="KW-0812">Transmembrane</keyword>
<dbReference type="OrthoDB" id="10057171at2759"/>
<dbReference type="EMBL" id="CAJNOI010002034">
    <property type="protein sequence ID" value="CAF1454090.1"/>
    <property type="molecule type" value="Genomic_DNA"/>
</dbReference>
<feature type="transmembrane region" description="Helical" evidence="1">
    <location>
        <begin position="63"/>
        <end position="88"/>
    </location>
</feature>
<evidence type="ECO:0000313" key="5">
    <source>
        <dbReference type="Proteomes" id="UP000663877"/>
    </source>
</evidence>
<sequence length="342" mass="39738">MPALNTSSTTATTGPLPDGVIIPYIVRFWLFLVSDTLSVTCCIFVLFHFLSNSTLRHSLHNHAIIIALFLCLIRELTTVPWVMHFYLYGVVWIKSPAYCMIWKFIDSTVYTSVAKLVGWTSVERHILIFHSQWIATNKRRYLIHYTPLILIILYGVILYGITTPMNDCNRPFIYNSNLCSYYSCIYNSAAFSLYEFMSGGVLSSSCMGFGSIFLVIRIVFQKRRLQRQIQWRKYRKMTIQLLSVTSIFFVLYLPPILLGIAKQLGVPSYVGVDYTKYSNFFAHYVIFLFPFTCLGTVPHLRKRMRKSFRYFYRRKTRTIAPQQIMSNPLVNNVINKQKTTAV</sequence>
<feature type="transmembrane region" description="Helical" evidence="1">
    <location>
        <begin position="28"/>
        <end position="51"/>
    </location>
</feature>
<dbReference type="SUPFAM" id="SSF81321">
    <property type="entry name" value="Family A G protein-coupled receptor-like"/>
    <property type="match status" value="1"/>
</dbReference>
<dbReference type="AlphaFoldDB" id="A0A815PW37"/>
<proteinExistence type="predicted"/>
<feature type="transmembrane region" description="Helical" evidence="1">
    <location>
        <begin position="142"/>
        <end position="161"/>
    </location>
</feature>
<feature type="transmembrane region" description="Helical" evidence="1">
    <location>
        <begin position="241"/>
        <end position="261"/>
    </location>
</feature>
<keyword evidence="1" id="KW-1133">Transmembrane helix</keyword>
<accession>A0A815PW37</accession>
<evidence type="ECO:0000313" key="2">
    <source>
        <dbReference type="EMBL" id="CAF1454090.1"/>
    </source>
</evidence>
<gene>
    <name evidence="2" type="ORF">BJG266_LOCUS40601</name>
    <name evidence="3" type="ORF">QVE165_LOCUS57476</name>
</gene>
<dbReference type="EMBL" id="CAJNOM010002358">
    <property type="protein sequence ID" value="CAF1631370.1"/>
    <property type="molecule type" value="Genomic_DNA"/>
</dbReference>
<dbReference type="Gene3D" id="1.20.1070.10">
    <property type="entry name" value="Rhodopsin 7-helix transmembrane proteins"/>
    <property type="match status" value="1"/>
</dbReference>
<name>A0A815PW37_9BILA</name>
<dbReference type="Proteomes" id="UP000663832">
    <property type="component" value="Unassembled WGS sequence"/>
</dbReference>
<keyword evidence="4" id="KW-1185">Reference proteome</keyword>
<reference evidence="2" key="1">
    <citation type="submission" date="2021-02" db="EMBL/GenBank/DDBJ databases">
        <authorList>
            <person name="Nowell W R."/>
        </authorList>
    </citation>
    <scope>NUCLEOTIDE SEQUENCE</scope>
</reference>
<feature type="transmembrane region" description="Helical" evidence="1">
    <location>
        <begin position="281"/>
        <end position="300"/>
    </location>
</feature>
<feature type="transmembrane region" description="Helical" evidence="1">
    <location>
        <begin position="196"/>
        <end position="220"/>
    </location>
</feature>
<protein>
    <recommendedName>
        <fullName evidence="6">G-protein coupled receptors family 1 profile domain-containing protein</fullName>
    </recommendedName>
</protein>
<evidence type="ECO:0000313" key="3">
    <source>
        <dbReference type="EMBL" id="CAF1631370.1"/>
    </source>
</evidence>